<proteinExistence type="predicted"/>
<dbReference type="InterPro" id="IPR051043">
    <property type="entry name" value="Sulfatase_Mod_Factor_Kinase"/>
</dbReference>
<feature type="domain" description="Sulfatase-modifying factor enzyme-like" evidence="3">
    <location>
        <begin position="61"/>
        <end position="364"/>
    </location>
</feature>
<protein>
    <submittedName>
        <fullName evidence="4">Gliding motility-associated lipoprotein GldJ</fullName>
    </submittedName>
</protein>
<name>A0A1H7EXP9_9SPHI</name>
<evidence type="ECO:0000259" key="3">
    <source>
        <dbReference type="Pfam" id="PF03781"/>
    </source>
</evidence>
<sequence length="525" mass="59517">MYRMKTTTTYFSYCLVLLCCGALLSSCRNRSGVSSKTGVAYNDPYNGGLQINRKVKEGPGPGLVVIEGGTFVMGGSLNEDITYAHDNLKRRVTVASFYMDETEVSNADWLEYLQWIRQSFPDDKEAYYNALPDTLVWRQPLSYNEPYVDLYLRHPAYQDYPVVGVTWEQANGYCVWRTDRVNEHILRQRGALVDYRQLAEAQARPNEPFNTDIYLNGQYRGEGIDGERMPEDNRPGAEDGARRPVRMEDGVLKQPYRLPTEAEWEYAALGLVGNTEFGNIETSRVYPWNGLGVRSGKRRTQGLMMANFKPTSGDNMGVAGYLNDAGDITVPVTNYLPNDYGLYNMAGNVNEWVSDVYRQLSFEDFEDFNPFRGNVYLDKQYEDAEEGVIAKDKYGRPIRVPAKSPRKQTWEELQAASTAPDSAQTGFDHDVRGHADETNNELYGVTSLINDKSRVYKGGSWNDRAYWLNPATRRFMQQDESSAMTGFRCAMTLVGSPEVYTKTKPSFPANRTRSQGNNKKILGIF</sequence>
<dbReference type="InterPro" id="IPR005532">
    <property type="entry name" value="SUMF_dom"/>
</dbReference>
<dbReference type="PANTHER" id="PTHR23150">
    <property type="entry name" value="SULFATASE MODIFYING FACTOR 1, 2"/>
    <property type="match status" value="1"/>
</dbReference>
<gene>
    <name evidence="4" type="ORF">SAMN05421740_101107</name>
</gene>
<dbReference type="STRING" id="332977.SAMN05421740_101107"/>
<feature type="region of interest" description="Disordered" evidence="1">
    <location>
        <begin position="506"/>
        <end position="525"/>
    </location>
</feature>
<evidence type="ECO:0000313" key="5">
    <source>
        <dbReference type="Proteomes" id="UP000198916"/>
    </source>
</evidence>
<feature type="compositionally biased region" description="Polar residues" evidence="1">
    <location>
        <begin position="509"/>
        <end position="518"/>
    </location>
</feature>
<dbReference type="Pfam" id="PF03781">
    <property type="entry name" value="FGE-sulfatase"/>
    <property type="match status" value="1"/>
</dbReference>
<feature type="chain" id="PRO_5011525291" evidence="2">
    <location>
        <begin position="31"/>
        <end position="525"/>
    </location>
</feature>
<evidence type="ECO:0000313" key="4">
    <source>
        <dbReference type="EMBL" id="SEK18599.1"/>
    </source>
</evidence>
<dbReference type="GO" id="GO:0120147">
    <property type="term" value="F:formylglycine-generating oxidase activity"/>
    <property type="evidence" value="ECO:0007669"/>
    <property type="project" value="TreeGrafter"/>
</dbReference>
<dbReference type="SUPFAM" id="SSF56436">
    <property type="entry name" value="C-type lectin-like"/>
    <property type="match status" value="1"/>
</dbReference>
<evidence type="ECO:0000256" key="1">
    <source>
        <dbReference type="SAM" id="MobiDB-lite"/>
    </source>
</evidence>
<feature type="signal peptide" evidence="2">
    <location>
        <begin position="1"/>
        <end position="30"/>
    </location>
</feature>
<keyword evidence="4" id="KW-0449">Lipoprotein</keyword>
<dbReference type="InterPro" id="IPR016187">
    <property type="entry name" value="CTDL_fold"/>
</dbReference>
<dbReference type="AlphaFoldDB" id="A0A1H7EXP9"/>
<evidence type="ECO:0000256" key="2">
    <source>
        <dbReference type="SAM" id="SignalP"/>
    </source>
</evidence>
<reference evidence="5" key="1">
    <citation type="submission" date="2016-10" db="EMBL/GenBank/DDBJ databases">
        <authorList>
            <person name="Varghese N."/>
            <person name="Submissions S."/>
        </authorList>
    </citation>
    <scope>NUCLEOTIDE SEQUENCE [LARGE SCALE GENOMIC DNA]</scope>
    <source>
        <strain evidence="5">Jip14</strain>
    </source>
</reference>
<organism evidence="4 5">
    <name type="scientific">Parapedobacter koreensis</name>
    <dbReference type="NCBI Taxonomy" id="332977"/>
    <lineage>
        <taxon>Bacteria</taxon>
        <taxon>Pseudomonadati</taxon>
        <taxon>Bacteroidota</taxon>
        <taxon>Sphingobacteriia</taxon>
        <taxon>Sphingobacteriales</taxon>
        <taxon>Sphingobacteriaceae</taxon>
        <taxon>Parapedobacter</taxon>
    </lineage>
</organism>
<dbReference type="InterPro" id="IPR042095">
    <property type="entry name" value="SUMF_sf"/>
</dbReference>
<dbReference type="PANTHER" id="PTHR23150:SF19">
    <property type="entry name" value="FORMYLGLYCINE-GENERATING ENZYME"/>
    <property type="match status" value="1"/>
</dbReference>
<dbReference type="PROSITE" id="PS51257">
    <property type="entry name" value="PROKAR_LIPOPROTEIN"/>
    <property type="match status" value="1"/>
</dbReference>
<dbReference type="EMBL" id="FNZR01000001">
    <property type="protein sequence ID" value="SEK18599.1"/>
    <property type="molecule type" value="Genomic_DNA"/>
</dbReference>
<keyword evidence="5" id="KW-1185">Reference proteome</keyword>
<keyword evidence="2" id="KW-0732">Signal</keyword>
<dbReference type="Gene3D" id="3.90.1580.10">
    <property type="entry name" value="paralog of FGE (formylglycine-generating enzyme)"/>
    <property type="match status" value="1"/>
</dbReference>
<dbReference type="Proteomes" id="UP000198916">
    <property type="component" value="Unassembled WGS sequence"/>
</dbReference>
<accession>A0A1H7EXP9</accession>